<dbReference type="Pfam" id="PF01512">
    <property type="entry name" value="Complex1_51K"/>
    <property type="match status" value="1"/>
</dbReference>
<evidence type="ECO:0000313" key="8">
    <source>
        <dbReference type="Proteomes" id="UP000287224"/>
    </source>
</evidence>
<dbReference type="GO" id="GO:0010181">
    <property type="term" value="F:FMN binding"/>
    <property type="evidence" value="ECO:0007669"/>
    <property type="project" value="InterPro"/>
</dbReference>
<dbReference type="InterPro" id="IPR011538">
    <property type="entry name" value="Nuo51_FMN-bd"/>
</dbReference>
<dbReference type="Gene3D" id="3.10.20.600">
    <property type="match status" value="1"/>
</dbReference>
<dbReference type="PANTHER" id="PTHR43578">
    <property type="entry name" value="NADH-QUINONE OXIDOREDUCTASE SUBUNIT F"/>
    <property type="match status" value="1"/>
</dbReference>
<evidence type="ECO:0000256" key="4">
    <source>
        <dbReference type="ARBA" id="ARBA00023004"/>
    </source>
</evidence>
<dbReference type="OrthoDB" id="9761899at2"/>
<sequence length="442" mass="47412">MPNFEQSYRVLRRAADADVRSLEAYRANGGYAALEKALRGLTPEQVNQQVIDAKLRGRGGAGRLTGEKWRIVRQSQDNQKYVICNAYDADSRSLAVRTLLERNPHQAIEGILLAAYTVGATEAYLFTRSSAAAANEAIQQAVREAAEANLVGRDILNTDFSCTITVLGAEMGFMGGEETVQMALIKGRRGMPDQRPPFPSQYGLWDKPTAINSVETLMNVPYIVGEGAAAFASVGSAMTGGTKVLTIYASPVSEPQVVEVPFGATLRDILAHAGLNPVESDVRAVVVGGAEGGALPFASLDTAYDFDPLEDAGAIVGSGIVELLPANTCMVSWAMERSNYLSKESCGKCVPCRLGVKRIGGILEGIVSDLGVGGDLDVLDEFADYVPNGSLCGFGVQATNPLKTAKRYWPEHFTMHIQELRCPTGTCVPVRAHRFVTKHVLP</sequence>
<proteinExistence type="inferred from homology"/>
<accession>A0A401Z9P2</accession>
<dbReference type="AlphaFoldDB" id="A0A401Z9P2"/>
<evidence type="ECO:0000313" key="7">
    <source>
        <dbReference type="EMBL" id="GCE03600.1"/>
    </source>
</evidence>
<gene>
    <name evidence="7" type="ORF">KDAU_09290</name>
</gene>
<dbReference type="InterPro" id="IPR019575">
    <property type="entry name" value="Nuop51_4Fe4S-bd"/>
</dbReference>
<dbReference type="Gene3D" id="1.20.1440.230">
    <property type="entry name" value="NADH-ubiquinone oxidoreductase 51kDa subunit, iron-sulphur binding domain"/>
    <property type="match status" value="1"/>
</dbReference>
<dbReference type="GO" id="GO:0046872">
    <property type="term" value="F:metal ion binding"/>
    <property type="evidence" value="ECO:0007669"/>
    <property type="project" value="UniProtKB-KW"/>
</dbReference>
<dbReference type="SUPFAM" id="SSF142984">
    <property type="entry name" value="Nqo1 middle domain-like"/>
    <property type="match status" value="1"/>
</dbReference>
<dbReference type="InterPro" id="IPR037207">
    <property type="entry name" value="Nuop51_4Fe4S-bd_sf"/>
</dbReference>
<dbReference type="Gene3D" id="6.10.250.1450">
    <property type="match status" value="1"/>
</dbReference>
<dbReference type="InterPro" id="IPR001949">
    <property type="entry name" value="NADH-UbQ_OxRdtase_51kDa_CS"/>
</dbReference>
<dbReference type="Gene3D" id="3.40.50.11540">
    <property type="entry name" value="NADH-ubiquinone oxidoreductase 51kDa subunit"/>
    <property type="match status" value="1"/>
</dbReference>
<dbReference type="Pfam" id="PF10589">
    <property type="entry name" value="NADH_4Fe-4S"/>
    <property type="match status" value="1"/>
</dbReference>
<evidence type="ECO:0000256" key="3">
    <source>
        <dbReference type="ARBA" id="ARBA00022723"/>
    </source>
</evidence>
<evidence type="ECO:0000256" key="2">
    <source>
        <dbReference type="ARBA" id="ARBA00022485"/>
    </source>
</evidence>
<dbReference type="SUPFAM" id="SSF140490">
    <property type="entry name" value="Nqo1C-terminal domain-like"/>
    <property type="match status" value="1"/>
</dbReference>
<evidence type="ECO:0000256" key="5">
    <source>
        <dbReference type="ARBA" id="ARBA00023014"/>
    </source>
</evidence>
<keyword evidence="5" id="KW-0411">Iron-sulfur</keyword>
<evidence type="ECO:0000259" key="6">
    <source>
        <dbReference type="SMART" id="SM00928"/>
    </source>
</evidence>
<reference evidence="8" key="1">
    <citation type="submission" date="2018-12" db="EMBL/GenBank/DDBJ databases">
        <title>Tengunoibacter tsumagoiensis gen. nov., sp. nov., Dictyobacter kobayashii sp. nov., D. alpinus sp. nov., and D. joshuensis sp. nov. and description of Dictyobacteraceae fam. nov. within the order Ktedonobacterales isolated from Tengu-no-mugimeshi.</title>
        <authorList>
            <person name="Wang C.M."/>
            <person name="Zheng Y."/>
            <person name="Sakai Y."/>
            <person name="Toyoda A."/>
            <person name="Minakuchi Y."/>
            <person name="Abe K."/>
            <person name="Yokota A."/>
            <person name="Yabe S."/>
        </authorList>
    </citation>
    <scope>NUCLEOTIDE SEQUENCE [LARGE SCALE GENOMIC DNA]</scope>
    <source>
        <strain evidence="8">S-27</strain>
    </source>
</reference>
<dbReference type="RefSeq" id="WP_126594853.1">
    <property type="nucleotide sequence ID" value="NZ_BIFQ01000001.1"/>
</dbReference>
<dbReference type="InterPro" id="IPR037225">
    <property type="entry name" value="Nuo51_FMN-bd_sf"/>
</dbReference>
<keyword evidence="8" id="KW-1185">Reference proteome</keyword>
<organism evidence="7 8">
    <name type="scientific">Dictyobacter aurantiacus</name>
    <dbReference type="NCBI Taxonomy" id="1936993"/>
    <lineage>
        <taxon>Bacteria</taxon>
        <taxon>Bacillati</taxon>
        <taxon>Chloroflexota</taxon>
        <taxon>Ktedonobacteria</taxon>
        <taxon>Ktedonobacterales</taxon>
        <taxon>Dictyobacteraceae</taxon>
        <taxon>Dictyobacter</taxon>
    </lineage>
</organism>
<name>A0A401Z9P2_9CHLR</name>
<keyword evidence="3" id="KW-0479">Metal-binding</keyword>
<keyword evidence="4" id="KW-0408">Iron</keyword>
<dbReference type="Proteomes" id="UP000287224">
    <property type="component" value="Unassembled WGS sequence"/>
</dbReference>
<dbReference type="EMBL" id="BIFQ01000001">
    <property type="protein sequence ID" value="GCE03600.1"/>
    <property type="molecule type" value="Genomic_DNA"/>
</dbReference>
<feature type="domain" description="NADH-ubiquinone oxidoreductase 51kDa subunit iron-sulphur binding" evidence="6">
    <location>
        <begin position="331"/>
        <end position="376"/>
    </location>
</feature>
<dbReference type="GO" id="GO:0051539">
    <property type="term" value="F:4 iron, 4 sulfur cluster binding"/>
    <property type="evidence" value="ECO:0007669"/>
    <property type="project" value="UniProtKB-KW"/>
</dbReference>
<comment type="similarity">
    <text evidence="1">Belongs to the complex I 51 kDa subunit family.</text>
</comment>
<dbReference type="GO" id="GO:0008137">
    <property type="term" value="F:NADH dehydrogenase (ubiquinone) activity"/>
    <property type="evidence" value="ECO:0007669"/>
    <property type="project" value="InterPro"/>
</dbReference>
<dbReference type="SUPFAM" id="SSF142019">
    <property type="entry name" value="Nqo1 FMN-binding domain-like"/>
    <property type="match status" value="1"/>
</dbReference>
<evidence type="ECO:0000256" key="1">
    <source>
        <dbReference type="ARBA" id="ARBA00007523"/>
    </source>
</evidence>
<keyword evidence="2" id="KW-0004">4Fe-4S</keyword>
<protein>
    <recommendedName>
        <fullName evidence="6">NADH-ubiquinone oxidoreductase 51kDa subunit iron-sulphur binding domain-containing protein</fullName>
    </recommendedName>
</protein>
<dbReference type="SMART" id="SM00928">
    <property type="entry name" value="NADH_4Fe-4S"/>
    <property type="match status" value="1"/>
</dbReference>
<comment type="caution">
    <text evidence="7">The sequence shown here is derived from an EMBL/GenBank/DDBJ whole genome shotgun (WGS) entry which is preliminary data.</text>
</comment>
<dbReference type="PANTHER" id="PTHR43578:SF3">
    <property type="entry name" value="NADH-QUINONE OXIDOREDUCTASE SUBUNIT F"/>
    <property type="match status" value="1"/>
</dbReference>
<dbReference type="PROSITE" id="PS00645">
    <property type="entry name" value="COMPLEX1_51K_2"/>
    <property type="match status" value="1"/>
</dbReference>